<dbReference type="PANTHER" id="PTHR11133:SF22">
    <property type="entry name" value="ALPHA-AMINOADIPIC SEMIALDEHYDE SYNTHASE, MITOCHONDRIAL"/>
    <property type="match status" value="1"/>
</dbReference>
<dbReference type="GO" id="GO:0016491">
    <property type="term" value="F:oxidoreductase activity"/>
    <property type="evidence" value="ECO:0007669"/>
    <property type="project" value="UniProtKB-KW"/>
</dbReference>
<organism evidence="4">
    <name type="scientific">candidate division WOR-3 bacterium</name>
    <dbReference type="NCBI Taxonomy" id="2052148"/>
    <lineage>
        <taxon>Bacteria</taxon>
        <taxon>Bacteria division WOR-3</taxon>
    </lineage>
</organism>
<dbReference type="Gene3D" id="3.30.360.10">
    <property type="entry name" value="Dihydrodipicolinate Reductase, domain 2"/>
    <property type="match status" value="1"/>
</dbReference>
<dbReference type="AlphaFoldDB" id="A0A7C3YTF7"/>
<dbReference type="Pfam" id="PF03435">
    <property type="entry name" value="Sacchrp_dh_NADP"/>
    <property type="match status" value="1"/>
</dbReference>
<dbReference type="InterPro" id="IPR005097">
    <property type="entry name" value="Sacchrp_dh_NADP-bd"/>
</dbReference>
<reference evidence="4" key="1">
    <citation type="journal article" date="2020" name="mSystems">
        <title>Genome- and Community-Level Interaction Insights into Carbon Utilization and Element Cycling Functions of Hydrothermarchaeota in Hydrothermal Sediment.</title>
        <authorList>
            <person name="Zhou Z."/>
            <person name="Liu Y."/>
            <person name="Xu W."/>
            <person name="Pan J."/>
            <person name="Luo Z.H."/>
            <person name="Li M."/>
        </authorList>
    </citation>
    <scope>NUCLEOTIDE SEQUENCE [LARGE SCALE GENOMIC DNA]</scope>
    <source>
        <strain evidence="4">SpSt-906</strain>
    </source>
</reference>
<keyword evidence="1" id="KW-0560">Oxidoreductase</keyword>
<feature type="domain" description="Saccharopine dehydrogenase-like C-terminal" evidence="3">
    <location>
        <begin position="120"/>
        <end position="362"/>
    </location>
</feature>
<sequence>MEICILGAGFQGRVIAQDLTDDNYRITVIDNNQKHLQRIKEGKKIKTKRFDVSEKRDFIDFLKNFDLIVGALPAKLGFYAMRCAVEAGVDIIDISYAEEDPFVLDILAKKRKVRVVPDAGFAPGLSNILVGEAWREFGKIENLRIRVGGIPQNPVPPFNYRYTWSPDDLIAEYTRPARIIRNYREVKVEALSGIEIFTLPEIGKLECFYTDGLRTLLKTLRGVKNMEEKTIRYPGHALLMKKLLKTGFLPDEPNPFTNQKVKPKGFILDFLKAELSRGDELDLTILLIEVEGKGRRRRYKIIDYYDKRKRISSMARLTGYTAAIIARRIKNYSGFGIIPPEYLGREKDFSDFIKSELKRRGVVIKKKDWA</sequence>
<evidence type="ECO:0000313" key="4">
    <source>
        <dbReference type="EMBL" id="HGE99472.1"/>
    </source>
</evidence>
<comment type="caution">
    <text evidence="4">The sequence shown here is derived from an EMBL/GenBank/DDBJ whole genome shotgun (WGS) entry which is preliminary data.</text>
</comment>
<dbReference type="SUPFAM" id="SSF55347">
    <property type="entry name" value="Glyceraldehyde-3-phosphate dehydrogenase-like, C-terminal domain"/>
    <property type="match status" value="1"/>
</dbReference>
<dbReference type="SUPFAM" id="SSF51735">
    <property type="entry name" value="NAD(P)-binding Rossmann-fold domains"/>
    <property type="match status" value="1"/>
</dbReference>
<name>A0A7C3YTF7_UNCW3</name>
<evidence type="ECO:0000259" key="3">
    <source>
        <dbReference type="Pfam" id="PF16653"/>
    </source>
</evidence>
<protein>
    <submittedName>
        <fullName evidence="4">Saccharopine dehydrogenase family protein</fullName>
    </submittedName>
</protein>
<dbReference type="Gene3D" id="3.40.50.720">
    <property type="entry name" value="NAD(P)-binding Rossmann-like Domain"/>
    <property type="match status" value="1"/>
</dbReference>
<evidence type="ECO:0000259" key="2">
    <source>
        <dbReference type="Pfam" id="PF03435"/>
    </source>
</evidence>
<dbReference type="InterPro" id="IPR032095">
    <property type="entry name" value="Sacchrp_dh-like_C"/>
</dbReference>
<proteinExistence type="predicted"/>
<accession>A0A7C3YTF7</accession>
<feature type="domain" description="Saccharopine dehydrogenase NADP binding" evidence="2">
    <location>
        <begin position="3"/>
        <end position="98"/>
    </location>
</feature>
<dbReference type="InterPro" id="IPR036291">
    <property type="entry name" value="NAD(P)-bd_dom_sf"/>
</dbReference>
<dbReference type="EMBL" id="DTMQ01000036">
    <property type="protein sequence ID" value="HGE99472.1"/>
    <property type="molecule type" value="Genomic_DNA"/>
</dbReference>
<dbReference type="InterPro" id="IPR051168">
    <property type="entry name" value="AASS"/>
</dbReference>
<gene>
    <name evidence="4" type="ORF">ENX07_05310</name>
</gene>
<dbReference type="PANTHER" id="PTHR11133">
    <property type="entry name" value="SACCHAROPINE DEHYDROGENASE"/>
    <property type="match status" value="1"/>
</dbReference>
<dbReference type="Pfam" id="PF16653">
    <property type="entry name" value="Sacchrp_dh_C"/>
    <property type="match status" value="1"/>
</dbReference>
<evidence type="ECO:0000256" key="1">
    <source>
        <dbReference type="ARBA" id="ARBA00023002"/>
    </source>
</evidence>